<comment type="caution">
    <text evidence="2">The sequence shown here is derived from an EMBL/GenBank/DDBJ whole genome shotgun (WGS) entry which is preliminary data.</text>
</comment>
<evidence type="ECO:0000313" key="3">
    <source>
        <dbReference type="Proteomes" id="UP000050482"/>
    </source>
</evidence>
<gene>
    <name evidence="2" type="ORF">AN477_07180</name>
</gene>
<feature type="transmembrane region" description="Helical" evidence="1">
    <location>
        <begin position="6"/>
        <end position="26"/>
    </location>
</feature>
<proteinExistence type="predicted"/>
<evidence type="ECO:0000313" key="2">
    <source>
        <dbReference type="EMBL" id="KPV44403.1"/>
    </source>
</evidence>
<dbReference type="AlphaFoldDB" id="A0A0P9CXB8"/>
<dbReference type="Proteomes" id="UP000050482">
    <property type="component" value="Unassembled WGS sequence"/>
</dbReference>
<protein>
    <recommendedName>
        <fullName evidence="4">Flagellar protein FliL</fullName>
    </recommendedName>
</protein>
<evidence type="ECO:0000256" key="1">
    <source>
        <dbReference type="SAM" id="Phobius"/>
    </source>
</evidence>
<name>A0A0P9CXB8_9BACL</name>
<keyword evidence="3" id="KW-1185">Reference proteome</keyword>
<dbReference type="PATRIC" id="fig|471514.4.peg.3678"/>
<dbReference type="STRING" id="471514.AN477_07180"/>
<evidence type="ECO:0008006" key="4">
    <source>
        <dbReference type="Google" id="ProtNLM"/>
    </source>
</evidence>
<organism evidence="2 3">
    <name type="scientific">Alicyclobacillus ferrooxydans</name>
    <dbReference type="NCBI Taxonomy" id="471514"/>
    <lineage>
        <taxon>Bacteria</taxon>
        <taxon>Bacillati</taxon>
        <taxon>Bacillota</taxon>
        <taxon>Bacilli</taxon>
        <taxon>Bacillales</taxon>
        <taxon>Alicyclobacillaceae</taxon>
        <taxon>Alicyclobacillus</taxon>
    </lineage>
</organism>
<dbReference type="RefSeq" id="WP_054968490.1">
    <property type="nucleotide sequence ID" value="NZ_LJCO01000033.1"/>
</dbReference>
<accession>A0A0P9CXB8</accession>
<reference evidence="2 3" key="1">
    <citation type="submission" date="2015-09" db="EMBL/GenBank/DDBJ databases">
        <title>Draft genome sequence of Alicyclobacillus ferrooxydans DSM 22381.</title>
        <authorList>
            <person name="Hemp J."/>
        </authorList>
    </citation>
    <scope>NUCLEOTIDE SEQUENCE [LARGE SCALE GENOMIC DNA]</scope>
    <source>
        <strain evidence="2 3">TC-34</strain>
    </source>
</reference>
<dbReference type="EMBL" id="LJCO01000033">
    <property type="protein sequence ID" value="KPV44403.1"/>
    <property type="molecule type" value="Genomic_DNA"/>
</dbReference>
<keyword evidence="1" id="KW-1133">Transmembrane helix</keyword>
<sequence length="141" mass="15625">MRKLVIYISSGVLLVAVLALGGAYWYHTKKAPHKPAPLTLAELSKLQVNLPQVMTNTRDGHLVQATFTIQTLNQQTYKDVTAGQAQILDIINTSIHGENGSEFLSQHGLENFKLLVLGQIRKLLPVKDEISQIDVVNIIEQ</sequence>
<keyword evidence="1" id="KW-0812">Transmembrane</keyword>
<keyword evidence="1" id="KW-0472">Membrane</keyword>